<dbReference type="AlphaFoldDB" id="A0A0B0NJ74"/>
<name>A0A0B0NJ74_GOSAR</name>
<dbReference type="EMBL" id="KN398489">
    <property type="protein sequence ID" value="KHG12885.1"/>
    <property type="molecule type" value="Genomic_DNA"/>
</dbReference>
<protein>
    <submittedName>
        <fullName evidence="1">Uncharacterized protein</fullName>
    </submittedName>
</protein>
<evidence type="ECO:0000313" key="2">
    <source>
        <dbReference type="Proteomes" id="UP000032142"/>
    </source>
</evidence>
<organism evidence="1 2">
    <name type="scientific">Gossypium arboreum</name>
    <name type="common">Tree cotton</name>
    <name type="synonym">Gossypium nanking</name>
    <dbReference type="NCBI Taxonomy" id="29729"/>
    <lineage>
        <taxon>Eukaryota</taxon>
        <taxon>Viridiplantae</taxon>
        <taxon>Streptophyta</taxon>
        <taxon>Embryophyta</taxon>
        <taxon>Tracheophyta</taxon>
        <taxon>Spermatophyta</taxon>
        <taxon>Magnoliopsida</taxon>
        <taxon>eudicotyledons</taxon>
        <taxon>Gunneridae</taxon>
        <taxon>Pentapetalae</taxon>
        <taxon>rosids</taxon>
        <taxon>malvids</taxon>
        <taxon>Malvales</taxon>
        <taxon>Malvaceae</taxon>
        <taxon>Malvoideae</taxon>
        <taxon>Gossypium</taxon>
    </lineage>
</organism>
<reference evidence="2" key="1">
    <citation type="submission" date="2014-09" db="EMBL/GenBank/DDBJ databases">
        <authorList>
            <person name="Mudge J."/>
            <person name="Ramaraj T."/>
            <person name="Lindquist I.E."/>
            <person name="Bharti A.K."/>
            <person name="Sundararajan A."/>
            <person name="Cameron C.T."/>
            <person name="Woodward J.E."/>
            <person name="May G.D."/>
            <person name="Brubaker C."/>
            <person name="Broadhvest J."/>
            <person name="Wilkins T.A."/>
        </authorList>
    </citation>
    <scope>NUCLEOTIDE SEQUENCE</scope>
    <source>
        <strain evidence="2">cv. AKA8401</strain>
    </source>
</reference>
<evidence type="ECO:0000313" key="1">
    <source>
        <dbReference type="EMBL" id="KHG12885.1"/>
    </source>
</evidence>
<accession>A0A0B0NJ74</accession>
<dbReference type="Proteomes" id="UP000032142">
    <property type="component" value="Unassembled WGS sequence"/>
</dbReference>
<proteinExistence type="predicted"/>
<sequence length="35" mass="4157">MLLKLLLLKSRELRCFNSSSEGFILPPSRELFFDR</sequence>
<keyword evidence="2" id="KW-1185">Reference proteome</keyword>
<gene>
    <name evidence="1" type="ORF">F383_08982</name>
</gene>